<dbReference type="PANTHER" id="PTHR43176:SF37">
    <property type="entry name" value="3-HYDROXYISOBUTYRYL-COA HYDROLASE"/>
    <property type="match status" value="1"/>
</dbReference>
<dbReference type="GO" id="GO:0005829">
    <property type="term" value="C:cytosol"/>
    <property type="evidence" value="ECO:0007669"/>
    <property type="project" value="TreeGrafter"/>
</dbReference>
<dbReference type="CDD" id="cd06558">
    <property type="entry name" value="crotonase-like"/>
    <property type="match status" value="1"/>
</dbReference>
<comment type="catalytic activity">
    <reaction evidence="6">
        <text>3-hydroxy-2-methylpropanoyl-CoA + H2O = 3-hydroxy-2-methylpropanoate + CoA + H(+)</text>
        <dbReference type="Rhea" id="RHEA:20888"/>
        <dbReference type="ChEBI" id="CHEBI:11805"/>
        <dbReference type="ChEBI" id="CHEBI:15377"/>
        <dbReference type="ChEBI" id="CHEBI:15378"/>
        <dbReference type="ChEBI" id="CHEBI:57287"/>
        <dbReference type="ChEBI" id="CHEBI:57340"/>
        <dbReference type="EC" id="3.1.2.4"/>
    </reaction>
</comment>
<dbReference type="EC" id="3.1.2.4" evidence="6"/>
<keyword evidence="9" id="KW-1185">Reference proteome</keyword>
<evidence type="ECO:0000256" key="1">
    <source>
        <dbReference type="ARBA" id="ARBA00004173"/>
    </source>
</evidence>
<comment type="function">
    <text evidence="6">Hydrolyzes 3-hydroxyisobutyryl-CoA (HIBYL-CoA), a saline catabolite. Has high activity toward isobutyryl-CoA. Could be an isobutyryl-CoA dehydrogenase that functions in valine catabolism.</text>
</comment>
<dbReference type="EMBL" id="KZ305037">
    <property type="protein sequence ID" value="PIA42585.1"/>
    <property type="molecule type" value="Genomic_DNA"/>
</dbReference>
<accession>A0A2G5DGE4</accession>
<comment type="pathway">
    <text evidence="6">Amino-acid degradation; L-valine degradation.</text>
</comment>
<dbReference type="InterPro" id="IPR032259">
    <property type="entry name" value="HIBYL-CoA-H"/>
</dbReference>
<protein>
    <recommendedName>
        <fullName evidence="6">3-hydroxyisobutyryl-CoA hydrolase</fullName>
        <shortName evidence="6">HIB-CoA hydrolase</shortName>
        <shortName evidence="6">HIBYL-CoA-H</shortName>
        <ecNumber evidence="6">3.1.2.4</ecNumber>
    </recommendedName>
    <alternativeName>
        <fullName evidence="6">3-hydroxyisobutyryl-coenzyme A hydrolase</fullName>
    </alternativeName>
</protein>
<dbReference type="Gene3D" id="3.90.226.10">
    <property type="entry name" value="2-enoyl-CoA Hydratase, Chain A, domain 1"/>
    <property type="match status" value="1"/>
</dbReference>
<evidence type="ECO:0000256" key="5">
    <source>
        <dbReference type="ARBA" id="ARBA00023128"/>
    </source>
</evidence>
<dbReference type="InterPro" id="IPR029045">
    <property type="entry name" value="ClpP/crotonase-like_dom_sf"/>
</dbReference>
<keyword evidence="3 6" id="KW-0378">Hydrolase</keyword>
<evidence type="ECO:0000256" key="3">
    <source>
        <dbReference type="ARBA" id="ARBA00022801"/>
    </source>
</evidence>
<evidence type="ECO:0000259" key="7">
    <source>
        <dbReference type="Pfam" id="PF16113"/>
    </source>
</evidence>
<dbReference type="NCBIfam" id="NF004127">
    <property type="entry name" value="PRK05617.1"/>
    <property type="match status" value="1"/>
</dbReference>
<keyword evidence="4" id="KW-0809">Transit peptide</keyword>
<gene>
    <name evidence="8" type="ORF">AQUCO_02000193v1</name>
</gene>
<dbReference type="SUPFAM" id="SSF52096">
    <property type="entry name" value="ClpP/crotonase"/>
    <property type="match status" value="1"/>
</dbReference>
<dbReference type="AlphaFoldDB" id="A0A2G5DGE4"/>
<dbReference type="PANTHER" id="PTHR43176">
    <property type="entry name" value="3-HYDROXYISOBUTYRYL-COA HYDROLASE-RELATED"/>
    <property type="match status" value="1"/>
</dbReference>
<keyword evidence="5" id="KW-0496">Mitochondrion</keyword>
<evidence type="ECO:0000256" key="2">
    <source>
        <dbReference type="ARBA" id="ARBA00005254"/>
    </source>
</evidence>
<name>A0A2G5DGE4_AQUCA</name>
<organism evidence="8 9">
    <name type="scientific">Aquilegia coerulea</name>
    <name type="common">Rocky mountain columbine</name>
    <dbReference type="NCBI Taxonomy" id="218851"/>
    <lineage>
        <taxon>Eukaryota</taxon>
        <taxon>Viridiplantae</taxon>
        <taxon>Streptophyta</taxon>
        <taxon>Embryophyta</taxon>
        <taxon>Tracheophyta</taxon>
        <taxon>Spermatophyta</taxon>
        <taxon>Magnoliopsida</taxon>
        <taxon>Ranunculales</taxon>
        <taxon>Ranunculaceae</taxon>
        <taxon>Thalictroideae</taxon>
        <taxon>Aquilegia</taxon>
    </lineage>
</organism>
<dbReference type="OrthoDB" id="16820at2759"/>
<feature type="domain" description="Enoyl-CoA hydratase/isomerase" evidence="7">
    <location>
        <begin position="69"/>
        <end position="414"/>
    </location>
</feature>
<comment type="similarity">
    <text evidence="2 6">Belongs to the enoyl-CoA hydratase/isomerase family.</text>
</comment>
<proteinExistence type="inferred from homology"/>
<dbReference type="InterPro" id="IPR045004">
    <property type="entry name" value="ECH_dom"/>
</dbReference>
<evidence type="ECO:0000313" key="8">
    <source>
        <dbReference type="EMBL" id="PIA42585.1"/>
    </source>
</evidence>
<evidence type="ECO:0000256" key="6">
    <source>
        <dbReference type="RuleBase" id="RU369070"/>
    </source>
</evidence>
<dbReference type="GO" id="GO:0003860">
    <property type="term" value="F:3-hydroxyisobutyryl-CoA hydrolase activity"/>
    <property type="evidence" value="ECO:0007669"/>
    <property type="project" value="UniProtKB-UniRule"/>
</dbReference>
<dbReference type="STRING" id="218851.A0A2G5DGE4"/>
<reference evidence="8 9" key="1">
    <citation type="submission" date="2017-09" db="EMBL/GenBank/DDBJ databases">
        <title>WGS assembly of Aquilegia coerulea Goldsmith.</title>
        <authorList>
            <person name="Hodges S."/>
            <person name="Kramer E."/>
            <person name="Nordborg M."/>
            <person name="Tomkins J."/>
            <person name="Borevitz J."/>
            <person name="Derieg N."/>
            <person name="Yan J."/>
            <person name="Mihaltcheva S."/>
            <person name="Hayes R.D."/>
            <person name="Rokhsar D."/>
        </authorList>
    </citation>
    <scope>NUCLEOTIDE SEQUENCE [LARGE SCALE GENOMIC DNA]</scope>
    <source>
        <strain evidence="9">cv. Goldsmith</strain>
    </source>
</reference>
<dbReference type="GO" id="GO:0006574">
    <property type="term" value="P:L-valine catabolic process"/>
    <property type="evidence" value="ECO:0007669"/>
    <property type="project" value="UniProtKB-UniRule"/>
</dbReference>
<dbReference type="Proteomes" id="UP000230069">
    <property type="component" value="Unassembled WGS sequence"/>
</dbReference>
<sequence length="425" mass="46886">MLCILQSHLIRASFLSFSTSLNKQNHNLFNLLSFRHFQISFDSRKAYSVMASSSSNDFVKGTIHSNGVAVITLDRPKALNAMNLEMDLKYKSYLDEWETDPKVKCVLVDSSSPRAFSAGGDVKQITTKRQKSDMIEVFTAEYSLICKISEYRKPYICFMDGITMGFGIGLSGHGRYRVITEKTVLAMPENGIGLFPDVGFAYLAAKSPGGGSVGAYLGMTGNRISSPADALYLGAGTHYVPSKDLASVRKDLLALTFSDDPHKEVKELLTRYNKEPESEAQLKLIIPQIVASFGSNKSIVEIIENLEMLQKSPEAAVAEWAKDALIGLGKGAPFSLCLTKEHFSRVASALGKDENDMSKLNGVMKTEYRIAIRSSLRNDFAEGVRAVLVDKDQNPQWNPSRLEDVDLSEVHSLFEPLVADVELDV</sequence>
<evidence type="ECO:0000256" key="4">
    <source>
        <dbReference type="ARBA" id="ARBA00022946"/>
    </source>
</evidence>
<dbReference type="EMBL" id="KZ305037">
    <property type="protein sequence ID" value="PIA42583.1"/>
    <property type="molecule type" value="Genomic_DNA"/>
</dbReference>
<evidence type="ECO:0000313" key="9">
    <source>
        <dbReference type="Proteomes" id="UP000230069"/>
    </source>
</evidence>
<dbReference type="FunFam" id="3.90.226.10:FF:000062">
    <property type="entry name" value="3-hydroxyisobutyryl-CoA hydrolase-like protein 3 mitochondrial"/>
    <property type="match status" value="1"/>
</dbReference>
<comment type="subcellular location">
    <subcellularLocation>
        <location evidence="1">Mitochondrion</location>
    </subcellularLocation>
</comment>
<dbReference type="GO" id="GO:0005739">
    <property type="term" value="C:mitochondrion"/>
    <property type="evidence" value="ECO:0007669"/>
    <property type="project" value="UniProtKB-SubCell"/>
</dbReference>
<dbReference type="Pfam" id="PF16113">
    <property type="entry name" value="ECH_2"/>
    <property type="match status" value="1"/>
</dbReference>